<dbReference type="InterPro" id="IPR018389">
    <property type="entry name" value="DctP_fam"/>
</dbReference>
<dbReference type="PANTHER" id="PTHR33376:SF4">
    <property type="entry name" value="SIALIC ACID-BINDING PERIPLASMIC PROTEIN SIAP"/>
    <property type="match status" value="1"/>
</dbReference>
<organism evidence="3 4">
    <name type="scientific">Fodinicurvata halophila</name>
    <dbReference type="NCBI Taxonomy" id="1419723"/>
    <lineage>
        <taxon>Bacteria</taxon>
        <taxon>Pseudomonadati</taxon>
        <taxon>Pseudomonadota</taxon>
        <taxon>Alphaproteobacteria</taxon>
        <taxon>Rhodospirillales</taxon>
        <taxon>Rhodovibrionaceae</taxon>
        <taxon>Fodinicurvata</taxon>
    </lineage>
</organism>
<sequence>MSTKTLTSLLAVGALTLGAQQAAAQSMSLDLANEYPAGSVHGQSAEIFADTLERLSGGDIEINLHHGASLGYKSADQFDAVGDGALPLASSFIGPWAGIDELFLLSSLPFLASTPEQVWDLYQVAKPYYKEVLQENNQVFLYATPWPPSGLWGNKALDSMDALEDTRIRTYDSSGTVTLREAGADPIQLSWADVVPQLSTGGIDGVLTSADGGASASLWENQSHFTEVNYASPLQVMHMNRDTYESLSDEQKDMLDKASAAGEAYGWWVLPRRQQENYAKMRDQGMTVIEDVSDEYLNSLNEAAQPAIEEWRSEMDDRGEEILEAYEARLEE</sequence>
<keyword evidence="4" id="KW-1185">Reference proteome</keyword>
<reference evidence="4" key="1">
    <citation type="journal article" date="2019" name="Int. J. Syst. Evol. Microbiol.">
        <title>The Global Catalogue of Microorganisms (GCM) 10K type strain sequencing project: providing services to taxonomists for standard genome sequencing and annotation.</title>
        <authorList>
            <consortium name="The Broad Institute Genomics Platform"/>
            <consortium name="The Broad Institute Genome Sequencing Center for Infectious Disease"/>
            <person name="Wu L."/>
            <person name="Ma J."/>
        </authorList>
    </citation>
    <scope>NUCLEOTIDE SEQUENCE [LARGE SCALE GENOMIC DNA]</scope>
    <source>
        <strain evidence="4">CECT 8472</strain>
    </source>
</reference>
<dbReference type="PANTHER" id="PTHR33376">
    <property type="match status" value="1"/>
</dbReference>
<evidence type="ECO:0000313" key="4">
    <source>
        <dbReference type="Proteomes" id="UP001595799"/>
    </source>
</evidence>
<evidence type="ECO:0000256" key="2">
    <source>
        <dbReference type="SAM" id="SignalP"/>
    </source>
</evidence>
<dbReference type="InterPro" id="IPR038404">
    <property type="entry name" value="TRAP_DctP_sf"/>
</dbReference>
<feature type="signal peptide" evidence="2">
    <location>
        <begin position="1"/>
        <end position="24"/>
    </location>
</feature>
<evidence type="ECO:0000256" key="1">
    <source>
        <dbReference type="ARBA" id="ARBA00022729"/>
    </source>
</evidence>
<dbReference type="RefSeq" id="WP_382422414.1">
    <property type="nucleotide sequence ID" value="NZ_JBHSCW010000005.1"/>
</dbReference>
<protein>
    <submittedName>
        <fullName evidence="3">TRAP transporter substrate-binding protein</fullName>
    </submittedName>
</protein>
<proteinExistence type="predicted"/>
<gene>
    <name evidence="3" type="ORF">ACFOW6_10970</name>
</gene>
<feature type="chain" id="PRO_5047224867" evidence="2">
    <location>
        <begin position="25"/>
        <end position="332"/>
    </location>
</feature>
<dbReference type="NCBIfam" id="NF037995">
    <property type="entry name" value="TRAP_S1"/>
    <property type="match status" value="1"/>
</dbReference>
<comment type="caution">
    <text evidence="3">The sequence shown here is derived from an EMBL/GenBank/DDBJ whole genome shotgun (WGS) entry which is preliminary data.</text>
</comment>
<dbReference type="Proteomes" id="UP001595799">
    <property type="component" value="Unassembled WGS sequence"/>
</dbReference>
<name>A0ABV8UNM8_9PROT</name>
<keyword evidence="1 2" id="KW-0732">Signal</keyword>
<evidence type="ECO:0000313" key="3">
    <source>
        <dbReference type="EMBL" id="MFC4352063.1"/>
    </source>
</evidence>
<dbReference type="Gene3D" id="3.40.190.170">
    <property type="entry name" value="Bacterial extracellular solute-binding protein, family 7"/>
    <property type="match status" value="1"/>
</dbReference>
<dbReference type="CDD" id="cd13602">
    <property type="entry name" value="PBP2_TRAP_BpDctp6_7"/>
    <property type="match status" value="1"/>
</dbReference>
<accession>A0ABV8UNM8</accession>
<dbReference type="Pfam" id="PF03480">
    <property type="entry name" value="DctP"/>
    <property type="match status" value="1"/>
</dbReference>
<dbReference type="EMBL" id="JBHSCW010000005">
    <property type="protein sequence ID" value="MFC4352063.1"/>
    <property type="molecule type" value="Genomic_DNA"/>
</dbReference>